<dbReference type="AlphaFoldDB" id="A0A839F1T3"/>
<gene>
    <name evidence="3" type="ORF">FHW12_001284</name>
</gene>
<sequence length="242" mass="25763">MRRQTPALVLAAMLAAACSPSQPPSTAAPGAAPAAPATAPAADAQQTKSLELYRTLRKEQQWELAAPIGKEVVDKWPGSGAAKEVQETLADATAKATEIAARRRLVAMWSYQAGKESGGDQVTASIYSSDLAADKRVRLILRRHSAWGQSVYLFGGGKGFECKGTCSLAARFDDKPQKIAAYLPDTGEPALFIKDDKGFLAKLAATQKLSIDVTEKGKPSRTLVFEVGGYDAAKFPPLARKK</sequence>
<reference evidence="3 4" key="1">
    <citation type="submission" date="2020-07" db="EMBL/GenBank/DDBJ databases">
        <title>Genomic Encyclopedia of Type Strains, Phase IV (KMG-V): Genome sequencing to study the core and pangenomes of soil and plant-associated prokaryotes.</title>
        <authorList>
            <person name="Whitman W."/>
        </authorList>
    </citation>
    <scope>NUCLEOTIDE SEQUENCE [LARGE SCALE GENOMIC DNA]</scope>
    <source>
        <strain evidence="3 4">RH2WT43</strain>
    </source>
</reference>
<keyword evidence="4" id="KW-1185">Reference proteome</keyword>
<dbReference type="EMBL" id="JACGXL010000002">
    <property type="protein sequence ID" value="MBA8887070.1"/>
    <property type="molecule type" value="Genomic_DNA"/>
</dbReference>
<organism evidence="3 4">
    <name type="scientific">Dokdonella fugitiva</name>
    <dbReference type="NCBI Taxonomy" id="328517"/>
    <lineage>
        <taxon>Bacteria</taxon>
        <taxon>Pseudomonadati</taxon>
        <taxon>Pseudomonadota</taxon>
        <taxon>Gammaproteobacteria</taxon>
        <taxon>Lysobacterales</taxon>
        <taxon>Rhodanobacteraceae</taxon>
        <taxon>Dokdonella</taxon>
    </lineage>
</organism>
<dbReference type="Proteomes" id="UP000550401">
    <property type="component" value="Unassembled WGS sequence"/>
</dbReference>
<evidence type="ECO:0008006" key="5">
    <source>
        <dbReference type="Google" id="ProtNLM"/>
    </source>
</evidence>
<accession>A0A839F1T3</accession>
<feature type="region of interest" description="Disordered" evidence="1">
    <location>
        <begin position="19"/>
        <end position="43"/>
    </location>
</feature>
<proteinExistence type="predicted"/>
<feature type="chain" id="PRO_5032595170" description="Lipoprotein" evidence="2">
    <location>
        <begin position="28"/>
        <end position="242"/>
    </location>
</feature>
<feature type="signal peptide" evidence="2">
    <location>
        <begin position="1"/>
        <end position="27"/>
    </location>
</feature>
<evidence type="ECO:0000313" key="4">
    <source>
        <dbReference type="Proteomes" id="UP000550401"/>
    </source>
</evidence>
<protein>
    <recommendedName>
        <fullName evidence="5">Lipoprotein</fullName>
    </recommendedName>
</protein>
<dbReference type="PROSITE" id="PS51257">
    <property type="entry name" value="PROKAR_LIPOPROTEIN"/>
    <property type="match status" value="1"/>
</dbReference>
<evidence type="ECO:0000313" key="3">
    <source>
        <dbReference type="EMBL" id="MBA8887070.1"/>
    </source>
</evidence>
<name>A0A839F1T3_9GAMM</name>
<dbReference type="RefSeq" id="WP_182530173.1">
    <property type="nucleotide sequence ID" value="NZ_JACGXL010000002.1"/>
</dbReference>
<comment type="caution">
    <text evidence="3">The sequence shown here is derived from an EMBL/GenBank/DDBJ whole genome shotgun (WGS) entry which is preliminary data.</text>
</comment>
<evidence type="ECO:0000256" key="2">
    <source>
        <dbReference type="SAM" id="SignalP"/>
    </source>
</evidence>
<evidence type="ECO:0000256" key="1">
    <source>
        <dbReference type="SAM" id="MobiDB-lite"/>
    </source>
</evidence>
<keyword evidence="2" id="KW-0732">Signal</keyword>